<evidence type="ECO:0000256" key="4">
    <source>
        <dbReference type="ARBA" id="ARBA00022917"/>
    </source>
</evidence>
<comment type="catalytic activity">
    <reaction evidence="5">
        <text>L-methionyl-tRNA(fMet) + (6R)-10-formyltetrahydrofolate = N-formyl-L-methionyl-tRNA(fMet) + (6S)-5,6,7,8-tetrahydrofolate + H(+)</text>
        <dbReference type="Rhea" id="RHEA:24380"/>
        <dbReference type="Rhea" id="RHEA-COMP:9952"/>
        <dbReference type="Rhea" id="RHEA-COMP:9953"/>
        <dbReference type="ChEBI" id="CHEBI:15378"/>
        <dbReference type="ChEBI" id="CHEBI:57453"/>
        <dbReference type="ChEBI" id="CHEBI:78530"/>
        <dbReference type="ChEBI" id="CHEBI:78844"/>
        <dbReference type="ChEBI" id="CHEBI:195366"/>
        <dbReference type="EC" id="2.1.2.9"/>
    </reaction>
</comment>
<feature type="binding site" evidence="5">
    <location>
        <begin position="113"/>
        <end position="116"/>
    </location>
    <ligand>
        <name>(6S)-5,6,7,8-tetrahydrofolate</name>
        <dbReference type="ChEBI" id="CHEBI:57453"/>
    </ligand>
</feature>
<dbReference type="HAMAP" id="MF_00182">
    <property type="entry name" value="Formyl_trans"/>
    <property type="match status" value="1"/>
</dbReference>
<dbReference type="Pfam" id="PF02911">
    <property type="entry name" value="Formyl_trans_C"/>
    <property type="match status" value="1"/>
</dbReference>
<comment type="caution">
    <text evidence="8">The sequence shown here is derived from an EMBL/GenBank/DDBJ whole genome shotgun (WGS) entry which is preliminary data.</text>
</comment>
<evidence type="ECO:0000256" key="1">
    <source>
        <dbReference type="ARBA" id="ARBA00010699"/>
    </source>
</evidence>
<keyword evidence="3 5" id="KW-0808">Transferase</keyword>
<dbReference type="CDD" id="cd08646">
    <property type="entry name" value="FMT_core_Met-tRNA-FMT_N"/>
    <property type="match status" value="1"/>
</dbReference>
<evidence type="ECO:0000259" key="6">
    <source>
        <dbReference type="Pfam" id="PF00551"/>
    </source>
</evidence>
<dbReference type="EMBL" id="MGJT01000017">
    <property type="protein sequence ID" value="OGN12520.1"/>
    <property type="molecule type" value="Genomic_DNA"/>
</dbReference>
<name>A0A1F8FIM9_9BACT</name>
<dbReference type="Proteomes" id="UP000178197">
    <property type="component" value="Unassembled WGS sequence"/>
</dbReference>
<dbReference type="InterPro" id="IPR041711">
    <property type="entry name" value="Met-tRNA-FMT_N"/>
</dbReference>
<dbReference type="InterPro" id="IPR002376">
    <property type="entry name" value="Formyl_transf_N"/>
</dbReference>
<dbReference type="EC" id="2.1.2.9" evidence="2 5"/>
<evidence type="ECO:0000313" key="8">
    <source>
        <dbReference type="EMBL" id="OGN12520.1"/>
    </source>
</evidence>
<gene>
    <name evidence="5" type="primary">fmt</name>
    <name evidence="8" type="ORF">A3C71_01825</name>
</gene>
<dbReference type="Gene3D" id="3.40.50.12230">
    <property type="match status" value="1"/>
</dbReference>
<dbReference type="CDD" id="cd08704">
    <property type="entry name" value="Met_tRNA_FMT_C"/>
    <property type="match status" value="1"/>
</dbReference>
<dbReference type="SUPFAM" id="SSF50486">
    <property type="entry name" value="FMT C-terminal domain-like"/>
    <property type="match status" value="1"/>
</dbReference>
<evidence type="ECO:0000259" key="7">
    <source>
        <dbReference type="Pfam" id="PF02911"/>
    </source>
</evidence>
<dbReference type="SUPFAM" id="SSF53328">
    <property type="entry name" value="Formyltransferase"/>
    <property type="match status" value="1"/>
</dbReference>
<protein>
    <recommendedName>
        <fullName evidence="2 5">Methionyl-tRNA formyltransferase</fullName>
        <ecNumber evidence="2 5">2.1.2.9</ecNumber>
    </recommendedName>
</protein>
<sequence>MGQLKIVFFGSSEYSAHTLKALIEEGYLIVAIVTNPDSPQGRKKRLTPTPVKLVAQAAGLTILQPEKINNNQEFFKLLNDLNVTLGIVVAYSKIIPKEILDILPKGVLNIHPSLLPAYRGPSPVQTAILNEEMETGVSIMRIDEEVDHGPILAQAKYQIPLDAYTPQVTHELFELGTELLIQTIPDWIEHRVNLRPQDHTQATFTKKTTWPDGRIDWNQPAEKIYNQIRALNPEPGTWTTWKRGFQVKILKILKAYPPTSRLSLESLKRFNLELPIIPQEVQLEGKRPIPFEDFLHGIGQKDLHFE</sequence>
<evidence type="ECO:0000256" key="3">
    <source>
        <dbReference type="ARBA" id="ARBA00022679"/>
    </source>
</evidence>
<dbReference type="InterPro" id="IPR036477">
    <property type="entry name" value="Formyl_transf_N_sf"/>
</dbReference>
<dbReference type="GO" id="GO:0004479">
    <property type="term" value="F:methionyl-tRNA formyltransferase activity"/>
    <property type="evidence" value="ECO:0007669"/>
    <property type="project" value="UniProtKB-UniRule"/>
</dbReference>
<accession>A0A1F8FIM9</accession>
<feature type="domain" description="Formyl transferase N-terminal" evidence="6">
    <location>
        <begin position="5"/>
        <end position="184"/>
    </location>
</feature>
<dbReference type="PANTHER" id="PTHR11138">
    <property type="entry name" value="METHIONYL-TRNA FORMYLTRANSFERASE"/>
    <property type="match status" value="1"/>
</dbReference>
<comment type="function">
    <text evidence="5">Attaches a formyl group to the free amino group of methionyl-tRNA(fMet). The formyl group appears to play a dual role in the initiator identity of N-formylmethionyl-tRNA by promoting its recognition by IF2 and preventing the misappropriation of this tRNA by the elongation apparatus.</text>
</comment>
<dbReference type="InterPro" id="IPR011034">
    <property type="entry name" value="Formyl_transferase-like_C_sf"/>
</dbReference>
<evidence type="ECO:0000256" key="5">
    <source>
        <dbReference type="HAMAP-Rule" id="MF_00182"/>
    </source>
</evidence>
<evidence type="ECO:0000256" key="2">
    <source>
        <dbReference type="ARBA" id="ARBA00012261"/>
    </source>
</evidence>
<keyword evidence="4 5" id="KW-0648">Protein biosynthesis</keyword>
<dbReference type="GO" id="GO:0005829">
    <property type="term" value="C:cytosol"/>
    <property type="evidence" value="ECO:0007669"/>
    <property type="project" value="TreeGrafter"/>
</dbReference>
<feature type="domain" description="Formyl transferase C-terminal" evidence="7">
    <location>
        <begin position="212"/>
        <end position="258"/>
    </location>
</feature>
<proteinExistence type="inferred from homology"/>
<organism evidence="8 9">
    <name type="scientific">Candidatus Yanofskybacteria bacterium RIFCSPHIGHO2_02_FULL_43_15c</name>
    <dbReference type="NCBI Taxonomy" id="1802679"/>
    <lineage>
        <taxon>Bacteria</taxon>
        <taxon>Candidatus Yanofskyibacteriota</taxon>
    </lineage>
</organism>
<dbReference type="InterPro" id="IPR005794">
    <property type="entry name" value="Fmt"/>
</dbReference>
<evidence type="ECO:0000313" key="9">
    <source>
        <dbReference type="Proteomes" id="UP000178197"/>
    </source>
</evidence>
<reference evidence="8 9" key="1">
    <citation type="journal article" date="2016" name="Nat. Commun.">
        <title>Thousands of microbial genomes shed light on interconnected biogeochemical processes in an aquifer system.</title>
        <authorList>
            <person name="Anantharaman K."/>
            <person name="Brown C.T."/>
            <person name="Hug L.A."/>
            <person name="Sharon I."/>
            <person name="Castelle C.J."/>
            <person name="Probst A.J."/>
            <person name="Thomas B.C."/>
            <person name="Singh A."/>
            <person name="Wilkins M.J."/>
            <person name="Karaoz U."/>
            <person name="Brodie E.L."/>
            <person name="Williams K.H."/>
            <person name="Hubbard S.S."/>
            <person name="Banfield J.F."/>
        </authorList>
    </citation>
    <scope>NUCLEOTIDE SEQUENCE [LARGE SCALE GENOMIC DNA]</scope>
</reference>
<dbReference type="InterPro" id="IPR044135">
    <property type="entry name" value="Met-tRNA-FMT_C"/>
</dbReference>
<dbReference type="Pfam" id="PF00551">
    <property type="entry name" value="Formyl_trans_N"/>
    <property type="match status" value="1"/>
</dbReference>
<dbReference type="PANTHER" id="PTHR11138:SF5">
    <property type="entry name" value="METHIONYL-TRNA FORMYLTRANSFERASE, MITOCHONDRIAL"/>
    <property type="match status" value="1"/>
</dbReference>
<dbReference type="InterPro" id="IPR005793">
    <property type="entry name" value="Formyl_trans_C"/>
</dbReference>
<dbReference type="AlphaFoldDB" id="A0A1F8FIM9"/>
<comment type="similarity">
    <text evidence="1 5">Belongs to the Fmt family.</text>
</comment>
<dbReference type="NCBIfam" id="TIGR00460">
    <property type="entry name" value="fmt"/>
    <property type="match status" value="1"/>
</dbReference>